<dbReference type="RefSeq" id="WP_006799142.1">
    <property type="nucleotide sequence ID" value="NZ_GL891981.1"/>
</dbReference>
<organism evidence="2 3">
    <name type="scientific">Dysgonomonas gadei ATCC BAA-286</name>
    <dbReference type="NCBI Taxonomy" id="742766"/>
    <lineage>
        <taxon>Bacteria</taxon>
        <taxon>Pseudomonadati</taxon>
        <taxon>Bacteroidota</taxon>
        <taxon>Bacteroidia</taxon>
        <taxon>Bacteroidales</taxon>
        <taxon>Dysgonomonadaceae</taxon>
        <taxon>Dysgonomonas</taxon>
    </lineage>
</organism>
<feature type="region of interest" description="Disordered" evidence="1">
    <location>
        <begin position="16"/>
        <end position="91"/>
    </location>
</feature>
<dbReference type="AlphaFoldDB" id="F5IX10"/>
<evidence type="ECO:0000313" key="2">
    <source>
        <dbReference type="EMBL" id="EGK02357.1"/>
    </source>
</evidence>
<dbReference type="Proteomes" id="UP000004913">
    <property type="component" value="Unassembled WGS sequence"/>
</dbReference>
<feature type="compositionally biased region" description="Basic and acidic residues" evidence="1">
    <location>
        <begin position="16"/>
        <end position="38"/>
    </location>
</feature>
<keyword evidence="3" id="KW-1185">Reference proteome</keyword>
<name>F5IX10_9BACT</name>
<dbReference type="InterPro" id="IPR021823">
    <property type="entry name" value="DUF3408"/>
</dbReference>
<accession>F5IX10</accession>
<dbReference type="OrthoDB" id="1012936at2"/>
<reference evidence="2 3" key="1">
    <citation type="submission" date="2011-04" db="EMBL/GenBank/DDBJ databases">
        <title>The Genome Sequence of Dysgonomonas gadei ATCC BAA-286.</title>
        <authorList>
            <consortium name="The Broad Institute Genome Sequencing Platform"/>
            <person name="Earl A."/>
            <person name="Ward D."/>
            <person name="Feldgarden M."/>
            <person name="Gevers D."/>
            <person name="Pudlo N."/>
            <person name="Martens E."/>
            <person name="Allen-Vercoe E."/>
            <person name="Young S.K."/>
            <person name="Zeng Q."/>
            <person name="Gargeya S."/>
            <person name="Fitzgerald M."/>
            <person name="Haas B."/>
            <person name="Abouelleil A."/>
            <person name="Alvarado L."/>
            <person name="Arachchi H.M."/>
            <person name="Berlin A."/>
            <person name="Brown A."/>
            <person name="Chapman S.B."/>
            <person name="Chen Z."/>
            <person name="Dunbar C."/>
            <person name="Freedman E."/>
            <person name="Gearin G."/>
            <person name="Gellesch M."/>
            <person name="Goldberg J."/>
            <person name="Griggs A."/>
            <person name="Gujja S."/>
            <person name="Heiman D."/>
            <person name="Howarth C."/>
            <person name="Larson L."/>
            <person name="Lui A."/>
            <person name="MacDonald P.J.P."/>
            <person name="Mehta T."/>
            <person name="Montmayeur A."/>
            <person name="Murphy C."/>
            <person name="Neiman D."/>
            <person name="Pearson M."/>
            <person name="Priest M."/>
            <person name="Roberts A."/>
            <person name="Saif S."/>
            <person name="Shea T."/>
            <person name="Shenoy N."/>
            <person name="Sisk P."/>
            <person name="Stolte C."/>
            <person name="Sykes S."/>
            <person name="Yandava C."/>
            <person name="Wortman J."/>
            <person name="Nusbaum C."/>
            <person name="Birren B."/>
        </authorList>
    </citation>
    <scope>NUCLEOTIDE SEQUENCE [LARGE SCALE GENOMIC DNA]</scope>
    <source>
        <strain evidence="2 3">ATCC BAA-286</strain>
    </source>
</reference>
<proteinExistence type="predicted"/>
<sequence>MATDKTTNRYEDLLKSAHKGIDLDQPVHKTGQEEKVAEPVDTIPVDVVADGSDPAKMEPNAKPDNPPASTTSISTELPSSKTPGKKKRKTQDDYQDVFFVRVDFTHRKPLYITAATHRRLMRIVHLMDESKATISSYVENIILNHLETFREDIDTIYRTNNLNPTE</sequence>
<dbReference type="HOGENOM" id="CLU_1600119_0_0_10"/>
<dbReference type="Pfam" id="PF11888">
    <property type="entry name" value="DUF3408"/>
    <property type="match status" value="1"/>
</dbReference>
<dbReference type="EMBL" id="ADLV01000018">
    <property type="protein sequence ID" value="EGK02357.1"/>
    <property type="molecule type" value="Genomic_DNA"/>
</dbReference>
<evidence type="ECO:0000256" key="1">
    <source>
        <dbReference type="SAM" id="MobiDB-lite"/>
    </source>
</evidence>
<gene>
    <name evidence="2" type="ORF">HMPREF9455_01627</name>
</gene>
<protein>
    <recommendedName>
        <fullName evidence="4">DUF3408 domain-containing protein</fullName>
    </recommendedName>
</protein>
<comment type="caution">
    <text evidence="2">The sequence shown here is derived from an EMBL/GenBank/DDBJ whole genome shotgun (WGS) entry which is preliminary data.</text>
</comment>
<evidence type="ECO:0008006" key="4">
    <source>
        <dbReference type="Google" id="ProtNLM"/>
    </source>
</evidence>
<dbReference type="STRING" id="742766.HMPREF9455_01627"/>
<feature type="compositionally biased region" description="Polar residues" evidence="1">
    <location>
        <begin position="67"/>
        <end position="82"/>
    </location>
</feature>
<evidence type="ECO:0000313" key="3">
    <source>
        <dbReference type="Proteomes" id="UP000004913"/>
    </source>
</evidence>